<accession>A0A1W1HBQ9</accession>
<evidence type="ECO:0000313" key="5">
    <source>
        <dbReference type="EMBL" id="SLM29927.1"/>
    </source>
</evidence>
<gene>
    <name evidence="5" type="primary">flgG</name>
    <name evidence="5" type="ORF">MTBBW1_2030017</name>
</gene>
<evidence type="ECO:0000259" key="4">
    <source>
        <dbReference type="Pfam" id="PF06429"/>
    </source>
</evidence>
<name>A0A1W1HBQ9_9BACT</name>
<dbReference type="PROSITE" id="PS00588">
    <property type="entry name" value="FLAGELLA_BB_ROD"/>
    <property type="match status" value="1"/>
</dbReference>
<feature type="domain" description="Flagellar basal-body/hook protein C-terminal" evidence="4">
    <location>
        <begin position="72"/>
        <end position="112"/>
    </location>
</feature>
<dbReference type="OrthoDB" id="9793434at2"/>
<sequence>MVSSINNSAQAIQAFGTGMAVTANNVANVESDDFKSSRAVMNEGDNGSVRVTLSQDASQGPLVTGSDGMTKELSNTDLAKEFTGMINFQSGYDANIKAVQAADDMKGTVINMIA</sequence>
<evidence type="ECO:0000313" key="6">
    <source>
        <dbReference type="Proteomes" id="UP000191931"/>
    </source>
</evidence>
<dbReference type="InterPro" id="IPR010930">
    <property type="entry name" value="Flg_bb/hook_C_dom"/>
</dbReference>
<dbReference type="AlphaFoldDB" id="A0A1W1HBQ9"/>
<dbReference type="RefSeq" id="WP_080807090.1">
    <property type="nucleotide sequence ID" value="NZ_LT828556.1"/>
</dbReference>
<evidence type="ECO:0000256" key="2">
    <source>
        <dbReference type="ARBA" id="ARBA00009677"/>
    </source>
</evidence>
<comment type="similarity">
    <text evidence="2">Belongs to the flagella basal body rod proteins family.</text>
</comment>
<keyword evidence="3" id="KW-0975">Bacterial flagellum</keyword>
<dbReference type="PANTHER" id="PTHR30435">
    <property type="entry name" value="FLAGELLAR PROTEIN"/>
    <property type="match status" value="1"/>
</dbReference>
<protein>
    <submittedName>
        <fullName evidence="5">FlgG1</fullName>
    </submittedName>
</protein>
<evidence type="ECO:0000256" key="3">
    <source>
        <dbReference type="ARBA" id="ARBA00023143"/>
    </source>
</evidence>
<dbReference type="Proteomes" id="UP000191931">
    <property type="component" value="Unassembled WGS sequence"/>
</dbReference>
<keyword evidence="6" id="KW-1185">Reference proteome</keyword>
<dbReference type="EMBL" id="FWEV01000117">
    <property type="protein sequence ID" value="SLM29927.1"/>
    <property type="molecule type" value="Genomic_DNA"/>
</dbReference>
<dbReference type="GO" id="GO:0071978">
    <property type="term" value="P:bacterial-type flagellum-dependent swarming motility"/>
    <property type="evidence" value="ECO:0007669"/>
    <property type="project" value="TreeGrafter"/>
</dbReference>
<dbReference type="InterPro" id="IPR019776">
    <property type="entry name" value="Flagellar_basal_body_rod_CS"/>
</dbReference>
<reference evidence="5 6" key="1">
    <citation type="submission" date="2017-03" db="EMBL/GenBank/DDBJ databases">
        <authorList>
            <person name="Afonso C.L."/>
            <person name="Miller P.J."/>
            <person name="Scott M.A."/>
            <person name="Spackman E."/>
            <person name="Goraichik I."/>
            <person name="Dimitrov K.M."/>
            <person name="Suarez D.L."/>
            <person name="Swayne D.E."/>
        </authorList>
    </citation>
    <scope>NUCLEOTIDE SEQUENCE [LARGE SCALE GENOMIC DNA]</scope>
    <source>
        <strain evidence="5">PRJEB14757</strain>
    </source>
</reference>
<dbReference type="Pfam" id="PF06429">
    <property type="entry name" value="Flg_bbr_C"/>
    <property type="match status" value="1"/>
</dbReference>
<dbReference type="GO" id="GO:0009425">
    <property type="term" value="C:bacterial-type flagellum basal body"/>
    <property type="evidence" value="ECO:0007669"/>
    <property type="project" value="UniProtKB-SubCell"/>
</dbReference>
<organism evidence="5 6">
    <name type="scientific">Desulfamplus magnetovallimortis</name>
    <dbReference type="NCBI Taxonomy" id="1246637"/>
    <lineage>
        <taxon>Bacteria</taxon>
        <taxon>Pseudomonadati</taxon>
        <taxon>Thermodesulfobacteriota</taxon>
        <taxon>Desulfobacteria</taxon>
        <taxon>Desulfobacterales</taxon>
        <taxon>Desulfobacteraceae</taxon>
        <taxon>Desulfamplus</taxon>
    </lineage>
</organism>
<dbReference type="STRING" id="1246637.MTBBW1_2030017"/>
<evidence type="ECO:0000256" key="1">
    <source>
        <dbReference type="ARBA" id="ARBA00004117"/>
    </source>
</evidence>
<comment type="subcellular location">
    <subcellularLocation>
        <location evidence="1">Bacterial flagellum basal body</location>
    </subcellularLocation>
</comment>
<dbReference type="PANTHER" id="PTHR30435:SF19">
    <property type="entry name" value="FLAGELLAR BASAL-BODY ROD PROTEIN FLGG"/>
    <property type="match status" value="1"/>
</dbReference>
<proteinExistence type="inferred from homology"/>